<keyword evidence="4" id="KW-1185">Reference proteome</keyword>
<feature type="compositionally biased region" description="Acidic residues" evidence="1">
    <location>
        <begin position="313"/>
        <end position="323"/>
    </location>
</feature>
<dbReference type="EMBL" id="JAGEUA010000003">
    <property type="protein sequence ID" value="KAL0993088.1"/>
    <property type="molecule type" value="Genomic_DNA"/>
</dbReference>
<proteinExistence type="predicted"/>
<feature type="compositionally biased region" description="Acidic residues" evidence="1">
    <location>
        <begin position="365"/>
        <end position="375"/>
    </location>
</feature>
<dbReference type="Gene3D" id="2.30.29.30">
    <property type="entry name" value="Pleckstrin-homology domain (PH domain)/Phosphotyrosine-binding domain (PTB)"/>
    <property type="match status" value="1"/>
</dbReference>
<feature type="domain" description="PH" evidence="2">
    <location>
        <begin position="7"/>
        <end position="107"/>
    </location>
</feature>
<dbReference type="AlphaFoldDB" id="A0ABD0X175"/>
<feature type="region of interest" description="Disordered" evidence="1">
    <location>
        <begin position="447"/>
        <end position="470"/>
    </location>
</feature>
<dbReference type="InterPro" id="IPR001849">
    <property type="entry name" value="PH_domain"/>
</dbReference>
<evidence type="ECO:0000259" key="2">
    <source>
        <dbReference type="PROSITE" id="PS50003"/>
    </source>
</evidence>
<evidence type="ECO:0000256" key="1">
    <source>
        <dbReference type="SAM" id="MobiDB-lite"/>
    </source>
</evidence>
<evidence type="ECO:0000313" key="3">
    <source>
        <dbReference type="EMBL" id="KAL0993088.1"/>
    </source>
</evidence>
<organism evidence="3 4">
    <name type="scientific">Umbra pygmaea</name>
    <name type="common">Eastern mudminnow</name>
    <dbReference type="NCBI Taxonomy" id="75934"/>
    <lineage>
        <taxon>Eukaryota</taxon>
        <taxon>Metazoa</taxon>
        <taxon>Chordata</taxon>
        <taxon>Craniata</taxon>
        <taxon>Vertebrata</taxon>
        <taxon>Euteleostomi</taxon>
        <taxon>Actinopterygii</taxon>
        <taxon>Neopterygii</taxon>
        <taxon>Teleostei</taxon>
        <taxon>Protacanthopterygii</taxon>
        <taxon>Esociformes</taxon>
        <taxon>Umbridae</taxon>
        <taxon>Umbra</taxon>
    </lineage>
</organism>
<dbReference type="PROSITE" id="PS50003">
    <property type="entry name" value="PH_DOMAIN"/>
    <property type="match status" value="1"/>
</dbReference>
<feature type="compositionally biased region" description="Polar residues" evidence="1">
    <location>
        <begin position="336"/>
        <end position="345"/>
    </location>
</feature>
<dbReference type="CDD" id="cd00821">
    <property type="entry name" value="PH"/>
    <property type="match status" value="1"/>
</dbReference>
<feature type="region of interest" description="Disordered" evidence="1">
    <location>
        <begin position="247"/>
        <end position="273"/>
    </location>
</feature>
<feature type="compositionally biased region" description="Acidic residues" evidence="1">
    <location>
        <begin position="397"/>
        <end position="409"/>
    </location>
</feature>
<feature type="region of interest" description="Disordered" evidence="1">
    <location>
        <begin position="298"/>
        <end position="415"/>
    </location>
</feature>
<dbReference type="SUPFAM" id="SSF50729">
    <property type="entry name" value="PH domain-like"/>
    <property type="match status" value="1"/>
</dbReference>
<dbReference type="SMART" id="SM00233">
    <property type="entry name" value="PH"/>
    <property type="match status" value="1"/>
</dbReference>
<gene>
    <name evidence="3" type="ORF">UPYG_G00103060</name>
</gene>
<sequence>MSAHGQQLLFEGFLKKRKDKMKIKWATYWFRLQNTTLFFYTKKHGSALHLRGLYYIYTVQSVREIQRKLSNRYLFEIIMKNGRRKVLAAETEDLRQAWIDQLWRAMRMSTPEGSYRGCTRTQNLQSDELRVRGHSVPNNSSESDSKTEPLHRSLSAPLSPCLPDLGLDRLDKSTHSFSNNLTPDPYLWDSGDMLSSEEAIYQNTMAQWENKDGNTVYRFFGNREEKQYENEGHYDILPVRNSLHQTNQSDEDLTHGAGLYCVPRSNRMPSDQQDLNQTQQLYEDLTGEDDLYESLLSNETKSDKKNEHLTNQSDEDLTNEDGLYDFPLSNRRKSNQKGSGSQTSPRGPPVVSQFCCSPELPNNQPDEDYRDEEGVYDFPLTNRRKSDQKSLTQTNQSDEDLTDDGDGLYDDPMSYRMANDNKAEHQTNQSDKGLTDGNGLYDVPLSNRMAGDKKCRHQTNQSDEDLNNREGLYDVPLSNRIASHKKHEHKTNQSDEDLTVGLYDHPLSNRRKCDQKAVYKTKKSHDVLTKEDGLYDFPVSNRVASEQQGYREMAESIYDIPNSLLRKMSEHTLESYSGGEIPVQGRNLLDDMIAGLGGETRGWIGTGPATDSVKPHGLIHHRP</sequence>
<dbReference type="Pfam" id="PF00169">
    <property type="entry name" value="PH"/>
    <property type="match status" value="1"/>
</dbReference>
<dbReference type="InterPro" id="IPR011993">
    <property type="entry name" value="PH-like_dom_sf"/>
</dbReference>
<name>A0ABD0X175_UMBPY</name>
<protein>
    <recommendedName>
        <fullName evidence="2">PH domain-containing protein</fullName>
    </recommendedName>
</protein>
<feature type="region of interest" description="Disordered" evidence="1">
    <location>
        <begin position="126"/>
        <end position="157"/>
    </location>
</feature>
<accession>A0ABD0X175</accession>
<comment type="caution">
    <text evidence="3">The sequence shown here is derived from an EMBL/GenBank/DDBJ whole genome shotgun (WGS) entry which is preliminary data.</text>
</comment>
<evidence type="ECO:0000313" key="4">
    <source>
        <dbReference type="Proteomes" id="UP001557470"/>
    </source>
</evidence>
<dbReference type="Proteomes" id="UP001557470">
    <property type="component" value="Unassembled WGS sequence"/>
</dbReference>
<reference evidence="3 4" key="1">
    <citation type="submission" date="2024-06" db="EMBL/GenBank/DDBJ databases">
        <authorList>
            <person name="Pan Q."/>
            <person name="Wen M."/>
            <person name="Jouanno E."/>
            <person name="Zahm M."/>
            <person name="Klopp C."/>
            <person name="Cabau C."/>
            <person name="Louis A."/>
            <person name="Berthelot C."/>
            <person name="Parey E."/>
            <person name="Roest Crollius H."/>
            <person name="Montfort J."/>
            <person name="Robinson-Rechavi M."/>
            <person name="Bouchez O."/>
            <person name="Lampietro C."/>
            <person name="Lopez Roques C."/>
            <person name="Donnadieu C."/>
            <person name="Postlethwait J."/>
            <person name="Bobe J."/>
            <person name="Verreycken H."/>
            <person name="Guiguen Y."/>
        </authorList>
    </citation>
    <scope>NUCLEOTIDE SEQUENCE [LARGE SCALE GENOMIC DNA]</scope>
    <source>
        <strain evidence="3">Up_M1</strain>
        <tissue evidence="3">Testis</tissue>
    </source>
</reference>